<reference evidence="3 4" key="2">
    <citation type="submission" date="2017-09" db="EMBL/GenBank/DDBJ databases">
        <title>Bacillus patelloidae sp. nov., isolated from the intestinal tract of a marine limpet.</title>
        <authorList>
            <person name="Liu R."/>
            <person name="Dong C."/>
            <person name="Shao Z."/>
        </authorList>
    </citation>
    <scope>NUCLEOTIDE SEQUENCE [LARGE SCALE GENOMIC DNA]</scope>
    <source>
        <strain evidence="3 4">SA5d-4</strain>
    </source>
</reference>
<sequence length="453" mass="52417">MADTYSQVELLKRSDDMERLTSEQSQFNVKFRRLTDRLELTTVFADRFNINVAVCYMRLTGISDIRKHFGNEMMNKVLRIIDTRLYCNLREVDTIQQISDCDFIVCLTSVTEKETEAIILRIKEAVSKEINIHDFQVSLSTYIGIAMYPSITKNREKLIHHAKVAMHHAKEKGENSVVVYENPSLQSQEMILKTDLKYAIKKGELEVVYQPQLCVKRSQIVGFEALIRWHHSKYGLISPGDFITYAESTGYINKMTKWMMKQVCESIVKFASMESQQLSFSVNISFNQLLKENFMDELLEIINAHDIPPEQICFEITENIKLYSLEEVAEKIHYLKRAGIKLAIDDFGEGYFSFSDLAKIEADAVKLSKSFIDQYEKENMKVILVSMVKMIHKLGMEVVVEGVEKKEQLQLLKEIKANLIQGYYISKPMSFAITKETMLEKMEKMQEKGKLSS</sequence>
<dbReference type="PROSITE" id="PS50883">
    <property type="entry name" value="EAL"/>
    <property type="match status" value="1"/>
</dbReference>
<evidence type="ECO:0000313" key="4">
    <source>
        <dbReference type="Proteomes" id="UP000217083"/>
    </source>
</evidence>
<dbReference type="CDD" id="cd01948">
    <property type="entry name" value="EAL"/>
    <property type="match status" value="1"/>
</dbReference>
<dbReference type="InterPro" id="IPR043128">
    <property type="entry name" value="Rev_trsase/Diguanyl_cyclase"/>
</dbReference>
<dbReference type="EMBL" id="NPIA01000006">
    <property type="protein sequence ID" value="OZM56495.1"/>
    <property type="molecule type" value="Genomic_DNA"/>
</dbReference>
<dbReference type="PROSITE" id="PS50887">
    <property type="entry name" value="GGDEF"/>
    <property type="match status" value="1"/>
</dbReference>
<dbReference type="SUPFAM" id="SSF55073">
    <property type="entry name" value="Nucleotide cyclase"/>
    <property type="match status" value="1"/>
</dbReference>
<dbReference type="InterPro" id="IPR029787">
    <property type="entry name" value="Nucleotide_cyclase"/>
</dbReference>
<reference evidence="4" key="1">
    <citation type="submission" date="2017-08" db="EMBL/GenBank/DDBJ databases">
        <authorList>
            <person name="Huang Z."/>
        </authorList>
    </citation>
    <scope>NUCLEOTIDE SEQUENCE [LARGE SCALE GENOMIC DNA]</scope>
    <source>
        <strain evidence="4">SA5d-4</strain>
    </source>
</reference>
<dbReference type="InterPro" id="IPR035919">
    <property type="entry name" value="EAL_sf"/>
</dbReference>
<dbReference type="Gene3D" id="3.30.70.270">
    <property type="match status" value="1"/>
</dbReference>
<dbReference type="PANTHER" id="PTHR33121">
    <property type="entry name" value="CYCLIC DI-GMP PHOSPHODIESTERASE PDEF"/>
    <property type="match status" value="1"/>
</dbReference>
<dbReference type="InterPro" id="IPR000160">
    <property type="entry name" value="GGDEF_dom"/>
</dbReference>
<proteinExistence type="predicted"/>
<protein>
    <submittedName>
        <fullName evidence="3">Uncharacterized protein</fullName>
    </submittedName>
</protein>
<gene>
    <name evidence="3" type="ORF">CIB95_12020</name>
</gene>
<dbReference type="InterPro" id="IPR001633">
    <property type="entry name" value="EAL_dom"/>
</dbReference>
<dbReference type="Pfam" id="PF00563">
    <property type="entry name" value="EAL"/>
    <property type="match status" value="1"/>
</dbReference>
<dbReference type="InterPro" id="IPR050706">
    <property type="entry name" value="Cyclic-di-GMP_PDE-like"/>
</dbReference>
<dbReference type="SMART" id="SM00052">
    <property type="entry name" value="EAL"/>
    <property type="match status" value="1"/>
</dbReference>
<dbReference type="GO" id="GO:0071111">
    <property type="term" value="F:cyclic-guanylate-specific phosphodiesterase activity"/>
    <property type="evidence" value="ECO:0007669"/>
    <property type="project" value="InterPro"/>
</dbReference>
<dbReference type="SUPFAM" id="SSF141868">
    <property type="entry name" value="EAL domain-like"/>
    <property type="match status" value="1"/>
</dbReference>
<evidence type="ECO:0000259" key="1">
    <source>
        <dbReference type="PROSITE" id="PS50883"/>
    </source>
</evidence>
<accession>A0A263BS22</accession>
<evidence type="ECO:0000259" key="2">
    <source>
        <dbReference type="PROSITE" id="PS50887"/>
    </source>
</evidence>
<dbReference type="SMART" id="SM00267">
    <property type="entry name" value="GGDEF"/>
    <property type="match status" value="1"/>
</dbReference>
<dbReference type="CDD" id="cd01949">
    <property type="entry name" value="GGDEF"/>
    <property type="match status" value="1"/>
</dbReference>
<feature type="domain" description="EAL" evidence="1">
    <location>
        <begin position="189"/>
        <end position="442"/>
    </location>
</feature>
<evidence type="ECO:0000313" key="3">
    <source>
        <dbReference type="EMBL" id="OZM56495.1"/>
    </source>
</evidence>
<organism evidence="3 4">
    <name type="scientific">Lottiidibacillus patelloidae</name>
    <dbReference type="NCBI Taxonomy" id="2670334"/>
    <lineage>
        <taxon>Bacteria</taxon>
        <taxon>Bacillati</taxon>
        <taxon>Bacillota</taxon>
        <taxon>Bacilli</taxon>
        <taxon>Bacillales</taxon>
        <taxon>Bacillaceae</taxon>
        <taxon>Lottiidibacillus</taxon>
    </lineage>
</organism>
<dbReference type="Gene3D" id="3.20.20.450">
    <property type="entry name" value="EAL domain"/>
    <property type="match status" value="1"/>
</dbReference>
<keyword evidence="4" id="KW-1185">Reference proteome</keyword>
<name>A0A263BS22_9BACI</name>
<dbReference type="PANTHER" id="PTHR33121:SF70">
    <property type="entry name" value="SIGNALING PROTEIN YKOW"/>
    <property type="match status" value="1"/>
</dbReference>
<dbReference type="Pfam" id="PF00990">
    <property type="entry name" value="GGDEF"/>
    <property type="match status" value="1"/>
</dbReference>
<dbReference type="NCBIfam" id="TIGR00254">
    <property type="entry name" value="GGDEF"/>
    <property type="match status" value="1"/>
</dbReference>
<dbReference type="Proteomes" id="UP000217083">
    <property type="component" value="Unassembled WGS sequence"/>
</dbReference>
<dbReference type="AlphaFoldDB" id="A0A263BS22"/>
<feature type="domain" description="GGDEF" evidence="2">
    <location>
        <begin position="50"/>
        <end position="182"/>
    </location>
</feature>
<comment type="caution">
    <text evidence="3">The sequence shown here is derived from an EMBL/GenBank/DDBJ whole genome shotgun (WGS) entry which is preliminary data.</text>
</comment>